<evidence type="ECO:0000256" key="3">
    <source>
        <dbReference type="ARBA" id="ARBA00012180"/>
    </source>
</evidence>
<reference evidence="10 11" key="1">
    <citation type="submission" date="2018-08" db="EMBL/GenBank/DDBJ databases">
        <title>Genome and evolution of the arbuscular mycorrhizal fungus Diversispora epigaea (formerly Glomus versiforme) and its bacterial endosymbionts.</title>
        <authorList>
            <person name="Sun X."/>
            <person name="Fei Z."/>
            <person name="Harrison M."/>
        </authorList>
    </citation>
    <scope>NUCLEOTIDE SEQUENCE [LARGE SCALE GENOMIC DNA]</scope>
    <source>
        <strain evidence="10 11">IT104</strain>
    </source>
</reference>
<dbReference type="Pfam" id="PF00075">
    <property type="entry name" value="RNase_H"/>
    <property type="match status" value="1"/>
</dbReference>
<dbReference type="EC" id="3.1.26.4" evidence="3"/>
<dbReference type="OrthoDB" id="417320at2759"/>
<comment type="similarity">
    <text evidence="2">Belongs to the RNase H family.</text>
</comment>
<feature type="domain" description="RNase H type-1" evidence="9">
    <location>
        <begin position="258"/>
        <end position="411"/>
    </location>
</feature>
<keyword evidence="11" id="KW-1185">Reference proteome</keyword>
<keyword evidence="4" id="KW-0540">Nuclease</keyword>
<evidence type="ECO:0000259" key="9">
    <source>
        <dbReference type="PROSITE" id="PS50879"/>
    </source>
</evidence>
<dbReference type="GO" id="GO:0046872">
    <property type="term" value="F:metal ion binding"/>
    <property type="evidence" value="ECO:0007669"/>
    <property type="project" value="UniProtKB-KW"/>
</dbReference>
<dbReference type="Gene3D" id="3.30.420.10">
    <property type="entry name" value="Ribonuclease H-like superfamily/Ribonuclease H"/>
    <property type="match status" value="1"/>
</dbReference>
<dbReference type="InterPro" id="IPR012337">
    <property type="entry name" value="RNaseH-like_sf"/>
</dbReference>
<evidence type="ECO:0000256" key="5">
    <source>
        <dbReference type="ARBA" id="ARBA00022723"/>
    </source>
</evidence>
<keyword evidence="6" id="KW-0255">Endonuclease</keyword>
<accession>A0A397HJH2</accession>
<organism evidence="10 11">
    <name type="scientific">Diversispora epigaea</name>
    <dbReference type="NCBI Taxonomy" id="1348612"/>
    <lineage>
        <taxon>Eukaryota</taxon>
        <taxon>Fungi</taxon>
        <taxon>Fungi incertae sedis</taxon>
        <taxon>Mucoromycota</taxon>
        <taxon>Glomeromycotina</taxon>
        <taxon>Glomeromycetes</taxon>
        <taxon>Diversisporales</taxon>
        <taxon>Diversisporaceae</taxon>
        <taxon>Diversispora</taxon>
    </lineage>
</organism>
<dbReference type="InterPro" id="IPR050092">
    <property type="entry name" value="RNase_H"/>
</dbReference>
<evidence type="ECO:0000256" key="2">
    <source>
        <dbReference type="ARBA" id="ARBA00005300"/>
    </source>
</evidence>
<sequence length="445" mass="51296">MGEKGITLKKTKIEELPQAPGGGSYDLKSFMENREWYNRNRDNFRCRGVMFLEQLMNASLTQCIPWQQVKGRPSKGVQPKWYNEVVDEYNKRKEELRFQDKINPFNTLRKIGANEIKRFQTIVTKKESDLIYGLVSRNPKKRKKGTNNNDNNKPNGRREETPSLVIQHLIQETIEGEIRSPLIPCEECELKDTTPLRDSRIVLKNEAKKCLIRTDINQIRKSINQQVDTSVYATHKNLLVQEVSTGKKINDLKAELSQYAQIVFYTDGSLLKNQEQENQKEKRREDKMGIGLAISPEGYDERILDFSARITGPASSSRAELWAILMALEIAPSNTKIKIYTDSASAIAAIKRFMIDNKRKKAKNLKNPNVLQTISDKCNGKRIIFELNKVEAHTGIFLNEKADSLVKEGANSNSWIKINPEFLQRRVNFEWENQSIDTDINIRKF</sequence>
<protein>
    <recommendedName>
        <fullName evidence="3">ribonuclease H</fullName>
        <ecNumber evidence="3">3.1.26.4</ecNumber>
    </recommendedName>
</protein>
<name>A0A397HJH2_9GLOM</name>
<evidence type="ECO:0000313" key="11">
    <source>
        <dbReference type="Proteomes" id="UP000266861"/>
    </source>
</evidence>
<dbReference type="GO" id="GO:0004523">
    <property type="term" value="F:RNA-DNA hybrid ribonuclease activity"/>
    <property type="evidence" value="ECO:0007669"/>
    <property type="project" value="UniProtKB-EC"/>
</dbReference>
<gene>
    <name evidence="10" type="ORF">Glove_332g50</name>
</gene>
<dbReference type="PANTHER" id="PTHR10642">
    <property type="entry name" value="RIBONUCLEASE H1"/>
    <property type="match status" value="1"/>
</dbReference>
<evidence type="ECO:0000256" key="8">
    <source>
        <dbReference type="SAM" id="MobiDB-lite"/>
    </source>
</evidence>
<feature type="region of interest" description="Disordered" evidence="8">
    <location>
        <begin position="134"/>
        <end position="162"/>
    </location>
</feature>
<dbReference type="InterPro" id="IPR002156">
    <property type="entry name" value="RNaseH_domain"/>
</dbReference>
<keyword evidence="5" id="KW-0479">Metal-binding</keyword>
<evidence type="ECO:0000313" key="10">
    <source>
        <dbReference type="EMBL" id="RHZ63149.1"/>
    </source>
</evidence>
<dbReference type="SUPFAM" id="SSF53098">
    <property type="entry name" value="Ribonuclease H-like"/>
    <property type="match status" value="1"/>
</dbReference>
<evidence type="ECO:0000256" key="1">
    <source>
        <dbReference type="ARBA" id="ARBA00000077"/>
    </source>
</evidence>
<dbReference type="PROSITE" id="PS50879">
    <property type="entry name" value="RNASE_H_1"/>
    <property type="match status" value="1"/>
</dbReference>
<dbReference type="PANTHER" id="PTHR10642:SF26">
    <property type="entry name" value="RIBONUCLEASE H1"/>
    <property type="match status" value="1"/>
</dbReference>
<keyword evidence="7" id="KW-0378">Hydrolase</keyword>
<dbReference type="GO" id="GO:0003676">
    <property type="term" value="F:nucleic acid binding"/>
    <property type="evidence" value="ECO:0007669"/>
    <property type="project" value="InterPro"/>
</dbReference>
<evidence type="ECO:0000256" key="6">
    <source>
        <dbReference type="ARBA" id="ARBA00022759"/>
    </source>
</evidence>
<proteinExistence type="inferred from homology"/>
<dbReference type="InterPro" id="IPR036397">
    <property type="entry name" value="RNaseH_sf"/>
</dbReference>
<dbReference type="GO" id="GO:0043137">
    <property type="term" value="P:DNA replication, removal of RNA primer"/>
    <property type="evidence" value="ECO:0007669"/>
    <property type="project" value="TreeGrafter"/>
</dbReference>
<dbReference type="Proteomes" id="UP000266861">
    <property type="component" value="Unassembled WGS sequence"/>
</dbReference>
<dbReference type="EMBL" id="PQFF01000303">
    <property type="protein sequence ID" value="RHZ63149.1"/>
    <property type="molecule type" value="Genomic_DNA"/>
</dbReference>
<dbReference type="AlphaFoldDB" id="A0A397HJH2"/>
<comment type="catalytic activity">
    <reaction evidence="1">
        <text>Endonucleolytic cleavage to 5'-phosphomonoester.</text>
        <dbReference type="EC" id="3.1.26.4"/>
    </reaction>
</comment>
<comment type="caution">
    <text evidence="10">The sequence shown here is derived from an EMBL/GenBank/DDBJ whole genome shotgun (WGS) entry which is preliminary data.</text>
</comment>
<evidence type="ECO:0000256" key="4">
    <source>
        <dbReference type="ARBA" id="ARBA00022722"/>
    </source>
</evidence>
<evidence type="ECO:0000256" key="7">
    <source>
        <dbReference type="ARBA" id="ARBA00022801"/>
    </source>
</evidence>